<accession>A0A9P5MRZ9</accession>
<evidence type="ECO:0000259" key="1">
    <source>
        <dbReference type="PROSITE" id="PS00028"/>
    </source>
</evidence>
<dbReference type="Proteomes" id="UP000759537">
    <property type="component" value="Unassembled WGS sequence"/>
</dbReference>
<keyword evidence="3" id="KW-1185">Reference proteome</keyword>
<reference evidence="2" key="1">
    <citation type="submission" date="2019-10" db="EMBL/GenBank/DDBJ databases">
        <authorList>
            <consortium name="DOE Joint Genome Institute"/>
            <person name="Kuo A."/>
            <person name="Miyauchi S."/>
            <person name="Kiss E."/>
            <person name="Drula E."/>
            <person name="Kohler A."/>
            <person name="Sanchez-Garcia M."/>
            <person name="Andreopoulos B."/>
            <person name="Barry K.W."/>
            <person name="Bonito G."/>
            <person name="Buee M."/>
            <person name="Carver A."/>
            <person name="Chen C."/>
            <person name="Cichocki N."/>
            <person name="Clum A."/>
            <person name="Culley D."/>
            <person name="Crous P.W."/>
            <person name="Fauchery L."/>
            <person name="Girlanda M."/>
            <person name="Hayes R."/>
            <person name="Keri Z."/>
            <person name="LaButti K."/>
            <person name="Lipzen A."/>
            <person name="Lombard V."/>
            <person name="Magnuson J."/>
            <person name="Maillard F."/>
            <person name="Morin E."/>
            <person name="Murat C."/>
            <person name="Nolan M."/>
            <person name="Ohm R."/>
            <person name="Pangilinan J."/>
            <person name="Pereira M."/>
            <person name="Perotto S."/>
            <person name="Peter M."/>
            <person name="Riley R."/>
            <person name="Sitrit Y."/>
            <person name="Stielow B."/>
            <person name="Szollosi G."/>
            <person name="Zifcakova L."/>
            <person name="Stursova M."/>
            <person name="Spatafora J.W."/>
            <person name="Tedersoo L."/>
            <person name="Vaario L.-M."/>
            <person name="Yamada A."/>
            <person name="Yan M."/>
            <person name="Wang P."/>
            <person name="Xu J."/>
            <person name="Bruns T."/>
            <person name="Baldrian P."/>
            <person name="Vilgalys R."/>
            <person name="Henrissat B."/>
            <person name="Grigoriev I.V."/>
            <person name="Hibbett D."/>
            <person name="Nagy L.G."/>
            <person name="Martin F.M."/>
        </authorList>
    </citation>
    <scope>NUCLEOTIDE SEQUENCE</scope>
    <source>
        <strain evidence="2">Prilba</strain>
    </source>
</reference>
<reference evidence="2" key="2">
    <citation type="journal article" date="2020" name="Nat. Commun.">
        <title>Large-scale genome sequencing of mycorrhizal fungi provides insights into the early evolution of symbiotic traits.</title>
        <authorList>
            <person name="Miyauchi S."/>
            <person name="Kiss E."/>
            <person name="Kuo A."/>
            <person name="Drula E."/>
            <person name="Kohler A."/>
            <person name="Sanchez-Garcia M."/>
            <person name="Morin E."/>
            <person name="Andreopoulos B."/>
            <person name="Barry K.W."/>
            <person name="Bonito G."/>
            <person name="Buee M."/>
            <person name="Carver A."/>
            <person name="Chen C."/>
            <person name="Cichocki N."/>
            <person name="Clum A."/>
            <person name="Culley D."/>
            <person name="Crous P.W."/>
            <person name="Fauchery L."/>
            <person name="Girlanda M."/>
            <person name="Hayes R.D."/>
            <person name="Keri Z."/>
            <person name="LaButti K."/>
            <person name="Lipzen A."/>
            <person name="Lombard V."/>
            <person name="Magnuson J."/>
            <person name="Maillard F."/>
            <person name="Murat C."/>
            <person name="Nolan M."/>
            <person name="Ohm R.A."/>
            <person name="Pangilinan J."/>
            <person name="Pereira M.F."/>
            <person name="Perotto S."/>
            <person name="Peter M."/>
            <person name="Pfister S."/>
            <person name="Riley R."/>
            <person name="Sitrit Y."/>
            <person name="Stielow J.B."/>
            <person name="Szollosi G."/>
            <person name="Zifcakova L."/>
            <person name="Stursova M."/>
            <person name="Spatafora J.W."/>
            <person name="Tedersoo L."/>
            <person name="Vaario L.M."/>
            <person name="Yamada A."/>
            <person name="Yan M."/>
            <person name="Wang P."/>
            <person name="Xu J."/>
            <person name="Bruns T."/>
            <person name="Baldrian P."/>
            <person name="Vilgalys R."/>
            <person name="Dunand C."/>
            <person name="Henrissat B."/>
            <person name="Grigoriev I.V."/>
            <person name="Hibbett D."/>
            <person name="Nagy L.G."/>
            <person name="Martin F.M."/>
        </authorList>
    </citation>
    <scope>NUCLEOTIDE SEQUENCE</scope>
    <source>
        <strain evidence="2">Prilba</strain>
    </source>
</reference>
<sequence length="454" mass="50356">MQELEDATADAQWRNSSSYGQGTFSNTVEIGGVVMNKSRAISRHFRYITSASSTDRLCQVAQESRFKPIGTGGLGVSVTDDAHDVNGLSLSILQPIAMLVLCEQKLFLCIAEVNGLFLDCQPVDYILLSILSEKIAQVSYQALHLVPACYSDDPDGMNDWRTSNLFSLSEKVSGTLVQPINPTVASHNPCDSFFLFESSVLMAIAANLQDHVVCGHRKAIPQVKLSDEFPYREQHRKACFVMELDDTNTGVVDHIGLACPKCQPSISFDSLLRQHIIEHIGAHILHDPSVDRSSEPCRLCLRPAPLCKVILKKTKGRMGNLAIDMKNSTCPNLVKFSIRIAAKCTNASPCTNHPMHCPYCPNSSPAVWSYTFCQHMVCIHPAVPLDKHSSIWTLSKLEKDGMRQVWHHRLNQPKVCLKTQCVPLVISETHCICLVLGFVLFVVFHEPTDTVDMP</sequence>
<feature type="domain" description="C2H2-type" evidence="1">
    <location>
        <begin position="259"/>
        <end position="279"/>
    </location>
</feature>
<dbReference type="InterPro" id="IPR013087">
    <property type="entry name" value="Znf_C2H2_type"/>
</dbReference>
<dbReference type="AlphaFoldDB" id="A0A9P5MRZ9"/>
<evidence type="ECO:0000313" key="3">
    <source>
        <dbReference type="Proteomes" id="UP000759537"/>
    </source>
</evidence>
<gene>
    <name evidence="2" type="ORF">DFH94DRAFT_635210</name>
</gene>
<dbReference type="OrthoDB" id="3241874at2759"/>
<dbReference type="EMBL" id="WHVB01000015">
    <property type="protein sequence ID" value="KAF8476418.1"/>
    <property type="molecule type" value="Genomic_DNA"/>
</dbReference>
<organism evidence="2 3">
    <name type="scientific">Russula ochroleuca</name>
    <dbReference type="NCBI Taxonomy" id="152965"/>
    <lineage>
        <taxon>Eukaryota</taxon>
        <taxon>Fungi</taxon>
        <taxon>Dikarya</taxon>
        <taxon>Basidiomycota</taxon>
        <taxon>Agaricomycotina</taxon>
        <taxon>Agaricomycetes</taxon>
        <taxon>Russulales</taxon>
        <taxon>Russulaceae</taxon>
        <taxon>Russula</taxon>
    </lineage>
</organism>
<protein>
    <recommendedName>
        <fullName evidence="1">C2H2-type domain-containing protein</fullName>
    </recommendedName>
</protein>
<name>A0A9P5MRZ9_9AGAM</name>
<proteinExistence type="predicted"/>
<comment type="caution">
    <text evidence="2">The sequence shown here is derived from an EMBL/GenBank/DDBJ whole genome shotgun (WGS) entry which is preliminary data.</text>
</comment>
<evidence type="ECO:0000313" key="2">
    <source>
        <dbReference type="EMBL" id="KAF8476418.1"/>
    </source>
</evidence>
<dbReference type="PROSITE" id="PS00028">
    <property type="entry name" value="ZINC_FINGER_C2H2_1"/>
    <property type="match status" value="1"/>
</dbReference>